<accession>A0A921NAY0</accession>
<dbReference type="AlphaFoldDB" id="A0A921NAY0"/>
<organism evidence="2 3">
    <name type="scientific">Metalysinibacillus jejuensis</name>
    <dbReference type="NCBI Taxonomy" id="914327"/>
    <lineage>
        <taxon>Bacteria</taxon>
        <taxon>Bacillati</taxon>
        <taxon>Bacillota</taxon>
        <taxon>Bacilli</taxon>
        <taxon>Bacillales</taxon>
        <taxon>Caryophanaceae</taxon>
        <taxon>Metalysinibacillus</taxon>
    </lineage>
</organism>
<reference evidence="2" key="2">
    <citation type="submission" date="2021-09" db="EMBL/GenBank/DDBJ databases">
        <authorList>
            <person name="Gilroy R."/>
        </authorList>
    </citation>
    <scope>NUCLEOTIDE SEQUENCE</scope>
    <source>
        <strain evidence="2">CHK160-4876</strain>
    </source>
</reference>
<feature type="domain" description="N-acetyltransferase" evidence="1">
    <location>
        <begin position="10"/>
        <end position="176"/>
    </location>
</feature>
<evidence type="ECO:0000259" key="1">
    <source>
        <dbReference type="PROSITE" id="PS51186"/>
    </source>
</evidence>
<proteinExistence type="predicted"/>
<dbReference type="InterPro" id="IPR000182">
    <property type="entry name" value="GNAT_dom"/>
</dbReference>
<evidence type="ECO:0000313" key="3">
    <source>
        <dbReference type="Proteomes" id="UP000700212"/>
    </source>
</evidence>
<dbReference type="Proteomes" id="UP000700212">
    <property type="component" value="Unassembled WGS sequence"/>
</dbReference>
<dbReference type="SUPFAM" id="SSF55729">
    <property type="entry name" value="Acyl-CoA N-acyltransferases (Nat)"/>
    <property type="match status" value="1"/>
</dbReference>
<dbReference type="PANTHER" id="PTHR43441">
    <property type="entry name" value="RIBOSOMAL-PROTEIN-SERINE ACETYLTRANSFERASE"/>
    <property type="match status" value="1"/>
</dbReference>
<dbReference type="InterPro" id="IPR016181">
    <property type="entry name" value="Acyl_CoA_acyltransferase"/>
</dbReference>
<comment type="caution">
    <text evidence="2">The sequence shown here is derived from an EMBL/GenBank/DDBJ whole genome shotgun (WGS) entry which is preliminary data.</text>
</comment>
<dbReference type="InterPro" id="IPR051908">
    <property type="entry name" value="Ribosomal_N-acetyltransferase"/>
</dbReference>
<evidence type="ECO:0000313" key="2">
    <source>
        <dbReference type="EMBL" id="HJH10762.1"/>
    </source>
</evidence>
<dbReference type="GO" id="GO:0008999">
    <property type="term" value="F:protein-N-terminal-alanine acetyltransferase activity"/>
    <property type="evidence" value="ECO:0007669"/>
    <property type="project" value="TreeGrafter"/>
</dbReference>
<name>A0A921NAY0_9BACL</name>
<reference evidence="2" key="1">
    <citation type="journal article" date="2021" name="PeerJ">
        <title>Extensive microbial diversity within the chicken gut microbiome revealed by metagenomics and culture.</title>
        <authorList>
            <person name="Gilroy R."/>
            <person name="Ravi A."/>
            <person name="Getino M."/>
            <person name="Pursley I."/>
            <person name="Horton D.L."/>
            <person name="Alikhan N.F."/>
            <person name="Baker D."/>
            <person name="Gharbi K."/>
            <person name="Hall N."/>
            <person name="Watson M."/>
            <person name="Adriaenssens E.M."/>
            <person name="Foster-Nyarko E."/>
            <person name="Jarju S."/>
            <person name="Secka A."/>
            <person name="Antonio M."/>
            <person name="Oren A."/>
            <person name="Chaudhuri R.R."/>
            <person name="La Ragione R."/>
            <person name="Hildebrand F."/>
            <person name="Pallen M.J."/>
        </authorList>
    </citation>
    <scope>NUCLEOTIDE SEQUENCE</scope>
    <source>
        <strain evidence="2">CHK160-4876</strain>
    </source>
</reference>
<dbReference type="EMBL" id="DYTV01000045">
    <property type="protein sequence ID" value="HJH10762.1"/>
    <property type="molecule type" value="Genomic_DNA"/>
</dbReference>
<dbReference type="GO" id="GO:1990189">
    <property type="term" value="F:protein N-terminal-serine acetyltransferase activity"/>
    <property type="evidence" value="ECO:0007669"/>
    <property type="project" value="TreeGrafter"/>
</dbReference>
<sequence length="181" mass="20581">MFILPVHDQLQLQLLEPHDAEALVTLITAEHMHLKQWLGWLEEVPSLEQQRAFIAQSLQQFASGEALVTGIRYAGGLCGVISVNRFDHQTKTATLGYWLSERYTGQGIMTDAVRAMMSLCFFERAMQVVEIRVAQHNVKSRMVAKRLGFTEAETVPAAENLYGRFVDHVVYRMTREAYNHG</sequence>
<protein>
    <submittedName>
        <fullName evidence="2">GNAT family N-acetyltransferase</fullName>
    </submittedName>
</protein>
<dbReference type="PANTHER" id="PTHR43441:SF12">
    <property type="entry name" value="RIBOSOMAL N-ACETYLTRANSFERASE YDAF-RELATED"/>
    <property type="match status" value="1"/>
</dbReference>
<dbReference type="GO" id="GO:0005737">
    <property type="term" value="C:cytoplasm"/>
    <property type="evidence" value="ECO:0007669"/>
    <property type="project" value="TreeGrafter"/>
</dbReference>
<gene>
    <name evidence="2" type="ORF">K8V30_03530</name>
</gene>
<dbReference type="Gene3D" id="3.40.630.30">
    <property type="match status" value="1"/>
</dbReference>
<dbReference type="Pfam" id="PF13302">
    <property type="entry name" value="Acetyltransf_3"/>
    <property type="match status" value="1"/>
</dbReference>
<dbReference type="PROSITE" id="PS51186">
    <property type="entry name" value="GNAT"/>
    <property type="match status" value="1"/>
</dbReference>